<evidence type="ECO:0000313" key="1">
    <source>
        <dbReference type="EMBL" id="EFM12798.1"/>
    </source>
</evidence>
<name>E0I3D4_9BACL</name>
<gene>
    <name evidence="1" type="ORF">PaecuDRAFT_0309</name>
</gene>
<protein>
    <submittedName>
        <fullName evidence="1">Uncharacterized protein</fullName>
    </submittedName>
</protein>
<dbReference type="AlphaFoldDB" id="E0I3D4"/>
<sequence>MVYWTYAQVVTEDKEVMRMTEPIAVMSESLFAHMQQEAFIFLHTIDDAVSAEAMATAVYGNAVLESNLIEHKSAADNGDGRVSAAMKKA</sequence>
<proteinExistence type="predicted"/>
<evidence type="ECO:0000313" key="2">
    <source>
        <dbReference type="Proteomes" id="UP000005387"/>
    </source>
</evidence>
<dbReference type="Proteomes" id="UP000005387">
    <property type="component" value="Unassembled WGS sequence"/>
</dbReference>
<accession>E0I3D4</accession>
<reference evidence="1 2" key="1">
    <citation type="submission" date="2010-07" db="EMBL/GenBank/DDBJ databases">
        <title>The draft genome of Paenibacillus curdlanolyticus YK9.</title>
        <authorList>
            <consortium name="US DOE Joint Genome Institute (JGI-PGF)"/>
            <person name="Lucas S."/>
            <person name="Copeland A."/>
            <person name="Lapidus A."/>
            <person name="Cheng J.-F."/>
            <person name="Bruce D."/>
            <person name="Goodwin L."/>
            <person name="Pitluck S."/>
            <person name="Land M.L."/>
            <person name="Hauser L."/>
            <person name="Chang Y.-J."/>
            <person name="Jeffries C."/>
            <person name="Anderson I.J."/>
            <person name="Johnson E."/>
            <person name="Loganathan U."/>
            <person name="Mulhopadhyay B."/>
            <person name="Kyrpides N."/>
            <person name="Woyke T.J."/>
        </authorList>
    </citation>
    <scope>NUCLEOTIDE SEQUENCE [LARGE SCALE GENOMIC DNA]</scope>
    <source>
        <strain evidence="1 2">YK9</strain>
    </source>
</reference>
<organism evidence="1 2">
    <name type="scientific">Paenibacillus curdlanolyticus YK9</name>
    <dbReference type="NCBI Taxonomy" id="717606"/>
    <lineage>
        <taxon>Bacteria</taxon>
        <taxon>Bacillati</taxon>
        <taxon>Bacillota</taxon>
        <taxon>Bacilli</taxon>
        <taxon>Bacillales</taxon>
        <taxon>Paenibacillaceae</taxon>
        <taxon>Paenibacillus</taxon>
    </lineage>
</organism>
<dbReference type="EMBL" id="AEDD01000001">
    <property type="protein sequence ID" value="EFM12798.1"/>
    <property type="molecule type" value="Genomic_DNA"/>
</dbReference>
<dbReference type="STRING" id="717606.PaecuDRAFT_0309"/>
<keyword evidence="2" id="KW-1185">Reference proteome</keyword>